<protein>
    <submittedName>
        <fullName evidence="1">Uncharacterized protein</fullName>
    </submittedName>
</protein>
<reference evidence="2" key="1">
    <citation type="submission" date="2016-11" db="EMBL/GenBank/DDBJ databases">
        <title>Draft genome sequence of Anoxybacillus sp. strain 103 isolated from the Qarvajar hot spring in Nagorno-Karabach.</title>
        <authorList>
            <person name="Hovhannisyan P."/>
            <person name="Panosyan H."/>
            <person name="Birkeland N.-K."/>
        </authorList>
    </citation>
    <scope>NUCLEOTIDE SEQUENCE [LARGE SCALE GENOMIC DNA]</scope>
    <source>
        <strain evidence="2">103</strain>
    </source>
</reference>
<keyword evidence="2" id="KW-1185">Reference proteome</keyword>
<dbReference type="RefSeq" id="WP_006318573.1">
    <property type="nucleotide sequence ID" value="NZ_JBCNFI010000044.1"/>
</dbReference>
<comment type="caution">
    <text evidence="1">The sequence shown here is derived from an EMBL/GenBank/DDBJ whole genome shotgun (WGS) entry which is preliminary data.</text>
</comment>
<name>A0A1V3FS85_9BACL</name>
<gene>
    <name evidence="1" type="ORF">BO219_03475</name>
</gene>
<proteinExistence type="predicted"/>
<evidence type="ECO:0000313" key="2">
    <source>
        <dbReference type="Proteomes" id="UP000188458"/>
    </source>
</evidence>
<dbReference type="EMBL" id="MQAD01000005">
    <property type="protein sequence ID" value="OOE04476.1"/>
    <property type="molecule type" value="Genomic_DNA"/>
</dbReference>
<evidence type="ECO:0000313" key="1">
    <source>
        <dbReference type="EMBL" id="OOE04476.1"/>
    </source>
</evidence>
<sequence length="110" mass="13056">MLMYCKVYFKIVNTLEGGMRTMISQFIGQTEAAILRFSVSLLTEIELKIMKKQIISQHQAMKYAKHQIDLFVKQMHFRQALSAVYRSEIYIYISTKLARVFEQYRVFKCV</sequence>
<dbReference type="AlphaFoldDB" id="A0A1V3FS85"/>
<accession>A0A1V3FS85</accession>
<dbReference type="Proteomes" id="UP000188458">
    <property type="component" value="Unassembled WGS sequence"/>
</dbReference>
<organism evidence="1 2">
    <name type="scientific">Anoxybacillus kestanbolensis</name>
    <dbReference type="NCBI Taxonomy" id="227476"/>
    <lineage>
        <taxon>Bacteria</taxon>
        <taxon>Bacillati</taxon>
        <taxon>Bacillota</taxon>
        <taxon>Bacilli</taxon>
        <taxon>Bacillales</taxon>
        <taxon>Anoxybacillaceae</taxon>
        <taxon>Anoxybacillus</taxon>
    </lineage>
</organism>